<protein>
    <submittedName>
        <fullName evidence="2">Uncharacterized protein</fullName>
    </submittedName>
</protein>
<accession>A0A1M2V7F4</accession>
<feature type="region of interest" description="Disordered" evidence="1">
    <location>
        <begin position="1"/>
        <end position="44"/>
    </location>
</feature>
<name>A0A1M2V7F4_TRAPU</name>
<evidence type="ECO:0000313" key="3">
    <source>
        <dbReference type="Proteomes" id="UP000184267"/>
    </source>
</evidence>
<evidence type="ECO:0000313" key="2">
    <source>
        <dbReference type="EMBL" id="OJT03539.1"/>
    </source>
</evidence>
<feature type="region of interest" description="Disordered" evidence="1">
    <location>
        <begin position="71"/>
        <end position="94"/>
    </location>
</feature>
<evidence type="ECO:0000256" key="1">
    <source>
        <dbReference type="SAM" id="MobiDB-lite"/>
    </source>
</evidence>
<dbReference type="Proteomes" id="UP000184267">
    <property type="component" value="Unassembled WGS sequence"/>
</dbReference>
<proteinExistence type="predicted"/>
<dbReference type="AlphaFoldDB" id="A0A1M2V7F4"/>
<gene>
    <name evidence="2" type="ORF">TRAPUB_5818</name>
</gene>
<organism evidence="2 3">
    <name type="scientific">Trametes pubescens</name>
    <name type="common">White-rot fungus</name>
    <dbReference type="NCBI Taxonomy" id="154538"/>
    <lineage>
        <taxon>Eukaryota</taxon>
        <taxon>Fungi</taxon>
        <taxon>Dikarya</taxon>
        <taxon>Basidiomycota</taxon>
        <taxon>Agaricomycotina</taxon>
        <taxon>Agaricomycetes</taxon>
        <taxon>Polyporales</taxon>
        <taxon>Polyporaceae</taxon>
        <taxon>Trametes</taxon>
    </lineage>
</organism>
<dbReference type="EMBL" id="MNAD01001609">
    <property type="protein sequence ID" value="OJT03539.1"/>
    <property type="molecule type" value="Genomic_DNA"/>
</dbReference>
<sequence>MSSIAWRADANIPANPAKNRKSTEKLKNRAASGAAGVRKTGGAETERWAAVRGEQGLHADSLPVSKEGVGHVEIRPPKNSGSRVQGVFESERGV</sequence>
<keyword evidence="3" id="KW-1185">Reference proteome</keyword>
<comment type="caution">
    <text evidence="2">The sequence shown here is derived from an EMBL/GenBank/DDBJ whole genome shotgun (WGS) entry which is preliminary data.</text>
</comment>
<reference evidence="2 3" key="1">
    <citation type="submission" date="2016-10" db="EMBL/GenBank/DDBJ databases">
        <title>Genome sequence of the basidiomycete white-rot fungus Trametes pubescens.</title>
        <authorList>
            <person name="Makela M.R."/>
            <person name="Granchi Z."/>
            <person name="Peng M."/>
            <person name="De Vries R.P."/>
            <person name="Grigoriev I."/>
            <person name="Riley R."/>
            <person name="Hilden K."/>
        </authorList>
    </citation>
    <scope>NUCLEOTIDE SEQUENCE [LARGE SCALE GENOMIC DNA]</scope>
    <source>
        <strain evidence="2 3">FBCC735</strain>
    </source>
</reference>